<dbReference type="InterPro" id="IPR029052">
    <property type="entry name" value="Metallo-depent_PP-like"/>
</dbReference>
<sequence length="460" mass="52132">MAHTLHIFHSNDLHSHFDLWERQVSYYLNRKQELLAQGQSVLHLDLGDFADRVHPLIEATESAIAGSLLEEAQVDMITIGNNEGLGNSPQQLVNIYKNVNFEVCLANMKYLESQQLLSFAKPYILKEIAGCKLAFIGLTSPFPASYLPNGWLVEDYQDVLPQILEEVKEQADTIILLSHLGICDDRKIAEEFPEISVILGAHTHHVFEHGEWVGETLLTGGGKFGQYLGELTLTIDNGQVIDTVEVLHSVQDLPATGRELSRSSQLFNDGKDMLKRQTIALLPKDFKKDWRQDNQMVQLALAAITDFSDIPIGVLSTGLFLADFHKGLLTRNELHEGLPHPMHLNTCTLKGADFYQLIKNFERQQDSLKDLPIKGNGFRGQVFGRLVYRGIEVLPREDDIRILGQSLVEANEYTFVSVDHLRFVRFFSQIEEAGVNQILYPYFFRDIVGMYLQNQWGKPN</sequence>
<dbReference type="InterPro" id="IPR004843">
    <property type="entry name" value="Calcineurin-like_PHP"/>
</dbReference>
<evidence type="ECO:0000256" key="1">
    <source>
        <dbReference type="RuleBase" id="RU362119"/>
    </source>
</evidence>
<reference evidence="3" key="2">
    <citation type="journal article" date="2023" name="Curr. Microbiol.">
        <title>Granulicatella seriolae sp. nov., a Novel Facultative Anaerobe Isolated from Yellowtail Marine Fish.</title>
        <authorList>
            <person name="Lee M."/>
            <person name="Choi Y.J."/>
            <person name="Farooq A."/>
            <person name="Jeong J.B."/>
            <person name="Jung M.Y."/>
        </authorList>
    </citation>
    <scope>NUCLEOTIDE SEQUENCE</scope>
    <source>
        <strain evidence="3">S8</strain>
    </source>
</reference>
<organism evidence="3 4">
    <name type="scientific">Granulicatella seriolae</name>
    <dbReference type="NCBI Taxonomy" id="2967226"/>
    <lineage>
        <taxon>Bacteria</taxon>
        <taxon>Bacillati</taxon>
        <taxon>Bacillota</taxon>
        <taxon>Bacilli</taxon>
        <taxon>Lactobacillales</taxon>
        <taxon>Carnobacteriaceae</taxon>
        <taxon>Granulicatella</taxon>
    </lineage>
</organism>
<dbReference type="Gene3D" id="3.90.780.10">
    <property type="entry name" value="5'-Nucleotidase, C-terminal domain"/>
    <property type="match status" value="1"/>
</dbReference>
<dbReference type="Gene3D" id="3.60.21.10">
    <property type="match status" value="1"/>
</dbReference>
<name>A0ABT1WLI5_9LACT</name>
<feature type="domain" description="Calcineurin-like phosphoesterase" evidence="2">
    <location>
        <begin position="6"/>
        <end position="205"/>
    </location>
</feature>
<accession>A0ABT1WLI5</accession>
<keyword evidence="1" id="KW-0547">Nucleotide-binding</keyword>
<evidence type="ECO:0000313" key="3">
    <source>
        <dbReference type="EMBL" id="MCQ9209370.1"/>
    </source>
</evidence>
<keyword evidence="4" id="KW-1185">Reference proteome</keyword>
<keyword evidence="1" id="KW-0378">Hydrolase</keyword>
<dbReference type="PRINTS" id="PR01607">
    <property type="entry name" value="APYRASEFAMLY"/>
</dbReference>
<dbReference type="RefSeq" id="WP_256944488.1">
    <property type="nucleotide sequence ID" value="NZ_JANHNZ010000002.1"/>
</dbReference>
<evidence type="ECO:0000313" key="4">
    <source>
        <dbReference type="Proteomes" id="UP001059480"/>
    </source>
</evidence>
<dbReference type="CDD" id="cd00845">
    <property type="entry name" value="MPP_UshA_N_like"/>
    <property type="match status" value="1"/>
</dbReference>
<dbReference type="Pfam" id="PF00149">
    <property type="entry name" value="Metallophos"/>
    <property type="match status" value="1"/>
</dbReference>
<proteinExistence type="inferred from homology"/>
<dbReference type="InterPro" id="IPR036907">
    <property type="entry name" value="5'-Nucleotdase_C_sf"/>
</dbReference>
<dbReference type="SUPFAM" id="SSF55816">
    <property type="entry name" value="5'-nucleotidase (syn. UDP-sugar hydrolase), C-terminal domain"/>
    <property type="match status" value="1"/>
</dbReference>
<comment type="similarity">
    <text evidence="1">Belongs to the 5'-nucleotidase family.</text>
</comment>
<gene>
    <name evidence="3" type="ORF">NPA36_02290</name>
</gene>
<reference evidence="3" key="3">
    <citation type="journal article" date="2023" name="Microbiol. Resour. Announc.">
        <title>Draft Genome Sequence of Granulicatella sp. Strain S8, Isolated from a Marine Fish, Seriola quinqueradiata.</title>
        <authorList>
            <person name="Lee M."/>
            <person name="Farooq A."/>
            <person name="Jeong J.B."/>
            <person name="Jung M.Y."/>
        </authorList>
    </citation>
    <scope>NUCLEOTIDE SEQUENCE</scope>
    <source>
        <strain evidence="3">S8</strain>
    </source>
</reference>
<dbReference type="EMBL" id="JANHNZ010000002">
    <property type="protein sequence ID" value="MCQ9209370.1"/>
    <property type="molecule type" value="Genomic_DNA"/>
</dbReference>
<dbReference type="PANTHER" id="PTHR11575:SF23">
    <property type="entry name" value="5-NUCLEOTIDASE FAMILY PROTEIN"/>
    <property type="match status" value="1"/>
</dbReference>
<evidence type="ECO:0000259" key="2">
    <source>
        <dbReference type="Pfam" id="PF00149"/>
    </source>
</evidence>
<reference evidence="3" key="1">
    <citation type="submission" date="2022-07" db="EMBL/GenBank/DDBJ databases">
        <authorList>
            <person name="Jung M.-Y."/>
            <person name="Lee M."/>
        </authorList>
    </citation>
    <scope>NUCLEOTIDE SEQUENCE</scope>
    <source>
        <strain evidence="3">S8</strain>
    </source>
</reference>
<dbReference type="Proteomes" id="UP001059480">
    <property type="component" value="Unassembled WGS sequence"/>
</dbReference>
<dbReference type="PANTHER" id="PTHR11575">
    <property type="entry name" value="5'-NUCLEOTIDASE-RELATED"/>
    <property type="match status" value="1"/>
</dbReference>
<protein>
    <submittedName>
        <fullName evidence="3">Metallophosphatase</fullName>
    </submittedName>
</protein>
<comment type="caution">
    <text evidence="3">The sequence shown here is derived from an EMBL/GenBank/DDBJ whole genome shotgun (WGS) entry which is preliminary data.</text>
</comment>
<dbReference type="InterPro" id="IPR006179">
    <property type="entry name" value="5_nucleotidase/apyrase"/>
</dbReference>
<dbReference type="SUPFAM" id="SSF56300">
    <property type="entry name" value="Metallo-dependent phosphatases"/>
    <property type="match status" value="1"/>
</dbReference>